<dbReference type="InterPro" id="IPR008978">
    <property type="entry name" value="HSP20-like_chaperone"/>
</dbReference>
<proteinExistence type="predicted"/>
<dbReference type="PROSITE" id="PS51048">
    <property type="entry name" value="SGS"/>
    <property type="match status" value="1"/>
</dbReference>
<feature type="compositionally biased region" description="Polar residues" evidence="1">
    <location>
        <begin position="147"/>
        <end position="161"/>
    </location>
</feature>
<dbReference type="Gene3D" id="2.60.40.790">
    <property type="match status" value="1"/>
</dbReference>
<dbReference type="InterPro" id="IPR007699">
    <property type="entry name" value="SGS_dom"/>
</dbReference>
<dbReference type="AlphaFoldDB" id="A0AAN6G889"/>
<evidence type="ECO:0000313" key="5">
    <source>
        <dbReference type="Proteomes" id="UP001176521"/>
    </source>
</evidence>
<feature type="region of interest" description="Disordered" evidence="1">
    <location>
        <begin position="252"/>
        <end position="271"/>
    </location>
</feature>
<evidence type="ECO:0000259" key="2">
    <source>
        <dbReference type="PROSITE" id="PS51048"/>
    </source>
</evidence>
<feature type="region of interest" description="Disordered" evidence="1">
    <location>
        <begin position="114"/>
        <end position="164"/>
    </location>
</feature>
<protein>
    <submittedName>
        <fullName evidence="4">Cochaperone protein</fullName>
    </submittedName>
</protein>
<dbReference type="Pfam" id="PF05002">
    <property type="entry name" value="SGS"/>
    <property type="match status" value="1"/>
</dbReference>
<dbReference type="Proteomes" id="UP001176521">
    <property type="component" value="Unassembled WGS sequence"/>
</dbReference>
<dbReference type="CDD" id="cd06466">
    <property type="entry name" value="p23_CS_SGT1_like"/>
    <property type="match status" value="1"/>
</dbReference>
<dbReference type="InterPro" id="IPR044563">
    <property type="entry name" value="Sgt1-like"/>
</dbReference>
<evidence type="ECO:0000259" key="3">
    <source>
        <dbReference type="PROSITE" id="PS51203"/>
    </source>
</evidence>
<feature type="compositionally biased region" description="Low complexity" evidence="1">
    <location>
        <begin position="194"/>
        <end position="205"/>
    </location>
</feature>
<feature type="region of interest" description="Disordered" evidence="1">
    <location>
        <begin position="178"/>
        <end position="214"/>
    </location>
</feature>
<evidence type="ECO:0000256" key="1">
    <source>
        <dbReference type="SAM" id="MobiDB-lite"/>
    </source>
</evidence>
<reference evidence="4" key="1">
    <citation type="journal article" date="2023" name="PhytoFront">
        <title>Draft Genome Resources of Seven Strains of Tilletia horrida, Causal Agent of Kernel Smut of Rice.</title>
        <authorList>
            <person name="Khanal S."/>
            <person name="Antony Babu S."/>
            <person name="Zhou X.G."/>
        </authorList>
    </citation>
    <scope>NUCLEOTIDE SEQUENCE</scope>
    <source>
        <strain evidence="4">TX3</strain>
    </source>
</reference>
<feature type="domain" description="SGS" evidence="2">
    <location>
        <begin position="161"/>
        <end position="271"/>
    </location>
</feature>
<name>A0AAN6G889_9BASI</name>
<feature type="compositionally biased region" description="Low complexity" evidence="1">
    <location>
        <begin position="124"/>
        <end position="146"/>
    </location>
</feature>
<dbReference type="Pfam" id="PF04969">
    <property type="entry name" value="CS"/>
    <property type="match status" value="1"/>
</dbReference>
<keyword evidence="5" id="KW-1185">Reference proteome</keyword>
<evidence type="ECO:0000313" key="4">
    <source>
        <dbReference type="EMBL" id="KAK0526465.1"/>
    </source>
</evidence>
<dbReference type="SUPFAM" id="SSF49764">
    <property type="entry name" value="HSP20-like chaperones"/>
    <property type="match status" value="1"/>
</dbReference>
<gene>
    <name evidence="4" type="primary">SGT1</name>
    <name evidence="4" type="ORF">OC842_005183</name>
</gene>
<organism evidence="4 5">
    <name type="scientific">Tilletia horrida</name>
    <dbReference type="NCBI Taxonomy" id="155126"/>
    <lineage>
        <taxon>Eukaryota</taxon>
        <taxon>Fungi</taxon>
        <taxon>Dikarya</taxon>
        <taxon>Basidiomycota</taxon>
        <taxon>Ustilaginomycotina</taxon>
        <taxon>Exobasidiomycetes</taxon>
        <taxon>Tilletiales</taxon>
        <taxon>Tilletiaceae</taxon>
        <taxon>Tilletia</taxon>
    </lineage>
</organism>
<dbReference type="PANTHER" id="PTHR45862">
    <property type="entry name" value="PROTEIN SGT1 HOMOLOG"/>
    <property type="match status" value="1"/>
</dbReference>
<accession>A0AAN6G889</accession>
<dbReference type="EMBL" id="JAPDMQ010000353">
    <property type="protein sequence ID" value="KAK0526465.1"/>
    <property type="molecule type" value="Genomic_DNA"/>
</dbReference>
<dbReference type="PROSITE" id="PS51203">
    <property type="entry name" value="CS"/>
    <property type="match status" value="1"/>
</dbReference>
<sequence length="271" mass="28782">MDTRIDFYQTDTHVHVSLYARGIRPDSARFTPEERGFLFSAHADWQGSNTGAGAGGPVGPDSQQPPDDSNLFVLRRNLFAQIDPARSTYTVRPTKAELHLVKAQAGLHWPRLQNEAGLEGDGGSAAAPDAHPSASSSSSNAAASGATTVIPTPAPMSNTSILPADAPVRKKNKWESFKIEDDEEDGEAVKAKAEGSSAGAGSSDGARGGGGDVNDFFKQLYAGASDDARRAMIKSFQESNGTTLSMNWDEVKKGKVETRPPDSMVARKYGE</sequence>
<feature type="domain" description="CS" evidence="3">
    <location>
        <begin position="1"/>
        <end position="113"/>
    </location>
</feature>
<dbReference type="GO" id="GO:0051087">
    <property type="term" value="F:protein-folding chaperone binding"/>
    <property type="evidence" value="ECO:0007669"/>
    <property type="project" value="InterPro"/>
</dbReference>
<dbReference type="InterPro" id="IPR007052">
    <property type="entry name" value="CS_dom"/>
</dbReference>
<comment type="caution">
    <text evidence="4">The sequence shown here is derived from an EMBL/GenBank/DDBJ whole genome shotgun (WGS) entry which is preliminary data.</text>
</comment>
<feature type="region of interest" description="Disordered" evidence="1">
    <location>
        <begin position="48"/>
        <end position="69"/>
    </location>
</feature>